<evidence type="ECO:0000313" key="13">
    <source>
        <dbReference type="EMBL" id="WOJ90211.1"/>
    </source>
</evidence>
<dbReference type="PROSITE" id="PS52015">
    <property type="entry name" value="TONB_CTD"/>
    <property type="match status" value="1"/>
</dbReference>
<proteinExistence type="inferred from homology"/>
<feature type="transmembrane region" description="Helical" evidence="11">
    <location>
        <begin position="20"/>
        <end position="38"/>
    </location>
</feature>
<evidence type="ECO:0000256" key="10">
    <source>
        <dbReference type="SAM" id="MobiDB-lite"/>
    </source>
</evidence>
<dbReference type="Gene3D" id="3.30.1150.10">
    <property type="match status" value="1"/>
</dbReference>
<feature type="compositionally biased region" description="Basic and acidic residues" evidence="10">
    <location>
        <begin position="122"/>
        <end position="145"/>
    </location>
</feature>
<gene>
    <name evidence="13" type="ORF">RZS28_02595</name>
</gene>
<dbReference type="RefSeq" id="WP_407339658.1">
    <property type="nucleotide sequence ID" value="NZ_CP136862.1"/>
</dbReference>
<evidence type="ECO:0000256" key="2">
    <source>
        <dbReference type="ARBA" id="ARBA00006555"/>
    </source>
</evidence>
<keyword evidence="3" id="KW-0813">Transport</keyword>
<evidence type="ECO:0000256" key="7">
    <source>
        <dbReference type="ARBA" id="ARBA00022927"/>
    </source>
</evidence>
<dbReference type="InterPro" id="IPR006260">
    <property type="entry name" value="TonB/TolA_C"/>
</dbReference>
<accession>A0ABZ0HWE0</accession>
<evidence type="ECO:0000313" key="14">
    <source>
        <dbReference type="Proteomes" id="UP001626536"/>
    </source>
</evidence>
<keyword evidence="9 11" id="KW-0472">Membrane</keyword>
<evidence type="ECO:0000256" key="1">
    <source>
        <dbReference type="ARBA" id="ARBA00004383"/>
    </source>
</evidence>
<feature type="compositionally biased region" description="Low complexity" evidence="10">
    <location>
        <begin position="146"/>
        <end position="157"/>
    </location>
</feature>
<name>A0ABZ0HWE0_9HYPH</name>
<dbReference type="InterPro" id="IPR051045">
    <property type="entry name" value="TonB-dependent_transducer"/>
</dbReference>
<evidence type="ECO:0000256" key="9">
    <source>
        <dbReference type="ARBA" id="ARBA00023136"/>
    </source>
</evidence>
<reference evidence="13 14" key="1">
    <citation type="submission" date="2023-10" db="EMBL/GenBank/DDBJ databases">
        <title>Novel methanotroph of the genus Methylocapsa from a subarctic wetland.</title>
        <authorList>
            <person name="Belova S.E."/>
            <person name="Oshkin I.Y."/>
            <person name="Miroshnikov K."/>
            <person name="Dedysh S.N."/>
        </authorList>
    </citation>
    <scope>NUCLEOTIDE SEQUENCE [LARGE SCALE GENOMIC DNA]</scope>
    <source>
        <strain evidence="13 14">RX1</strain>
    </source>
</reference>
<comment type="similarity">
    <text evidence="2">Belongs to the TonB family.</text>
</comment>
<evidence type="ECO:0000256" key="3">
    <source>
        <dbReference type="ARBA" id="ARBA00022448"/>
    </source>
</evidence>
<sequence length="253" mass="26255">MTIHAPAILHVAEDRSIMRWIAAGAFVVLAHGGLIYWLTHRHEVDAAEAAAPAVMIDLAPLEIAPPAETMAEVPPGPKMTEAQPEEVEPPEDIAVPELPPAPKPEAVLATAPKPKLKPPKKIVKEPPKPVVKQAHEPPAPHERAARSASPQSSAVAREGASGSSMSTSNWRSLVLAQLNQHKPGAAHEAGTVSLSFTINRGGHVVAARVAGSSGSAALDQAALAMVHNASPLPPPPAEIGGGSISLTVPVRFH</sequence>
<dbReference type="EMBL" id="CP136862">
    <property type="protein sequence ID" value="WOJ90211.1"/>
    <property type="molecule type" value="Genomic_DNA"/>
</dbReference>
<evidence type="ECO:0000256" key="8">
    <source>
        <dbReference type="ARBA" id="ARBA00022989"/>
    </source>
</evidence>
<keyword evidence="5" id="KW-0997">Cell inner membrane</keyword>
<evidence type="ECO:0000256" key="6">
    <source>
        <dbReference type="ARBA" id="ARBA00022692"/>
    </source>
</evidence>
<dbReference type="InterPro" id="IPR037682">
    <property type="entry name" value="TonB_C"/>
</dbReference>
<dbReference type="SUPFAM" id="SSF74653">
    <property type="entry name" value="TolA/TonB C-terminal domain"/>
    <property type="match status" value="1"/>
</dbReference>
<keyword evidence="4" id="KW-1003">Cell membrane</keyword>
<feature type="domain" description="TonB C-terminal" evidence="12">
    <location>
        <begin position="164"/>
        <end position="253"/>
    </location>
</feature>
<protein>
    <submittedName>
        <fullName evidence="13">Energy transducer TonB</fullName>
    </submittedName>
</protein>
<keyword evidence="8 11" id="KW-1133">Transmembrane helix</keyword>
<dbReference type="NCBIfam" id="TIGR01352">
    <property type="entry name" value="tonB_Cterm"/>
    <property type="match status" value="1"/>
</dbReference>
<evidence type="ECO:0000259" key="12">
    <source>
        <dbReference type="PROSITE" id="PS52015"/>
    </source>
</evidence>
<comment type="subcellular location">
    <subcellularLocation>
        <location evidence="1">Cell inner membrane</location>
        <topology evidence="1">Single-pass membrane protein</topology>
        <orientation evidence="1">Periplasmic side</orientation>
    </subcellularLocation>
</comment>
<organism evidence="13 14">
    <name type="scientific">Methylocapsa polymorpha</name>
    <dbReference type="NCBI Taxonomy" id="3080828"/>
    <lineage>
        <taxon>Bacteria</taxon>
        <taxon>Pseudomonadati</taxon>
        <taxon>Pseudomonadota</taxon>
        <taxon>Alphaproteobacteria</taxon>
        <taxon>Hyphomicrobiales</taxon>
        <taxon>Beijerinckiaceae</taxon>
        <taxon>Methylocapsa</taxon>
    </lineage>
</organism>
<evidence type="ECO:0000256" key="4">
    <source>
        <dbReference type="ARBA" id="ARBA00022475"/>
    </source>
</evidence>
<keyword evidence="7" id="KW-0653">Protein transport</keyword>
<evidence type="ECO:0000256" key="5">
    <source>
        <dbReference type="ARBA" id="ARBA00022519"/>
    </source>
</evidence>
<feature type="region of interest" description="Disordered" evidence="10">
    <location>
        <begin position="73"/>
        <end position="167"/>
    </location>
</feature>
<evidence type="ECO:0000256" key="11">
    <source>
        <dbReference type="SAM" id="Phobius"/>
    </source>
</evidence>
<keyword evidence="14" id="KW-1185">Reference proteome</keyword>
<dbReference type="PANTHER" id="PTHR33446">
    <property type="entry name" value="PROTEIN TONB-RELATED"/>
    <property type="match status" value="1"/>
</dbReference>
<dbReference type="Pfam" id="PF03544">
    <property type="entry name" value="TonB_C"/>
    <property type="match status" value="1"/>
</dbReference>
<dbReference type="Proteomes" id="UP001626536">
    <property type="component" value="Chromosome"/>
</dbReference>
<dbReference type="PANTHER" id="PTHR33446:SF2">
    <property type="entry name" value="PROTEIN TONB"/>
    <property type="match status" value="1"/>
</dbReference>
<keyword evidence="6 11" id="KW-0812">Transmembrane</keyword>